<feature type="coiled-coil region" evidence="1">
    <location>
        <begin position="148"/>
        <end position="175"/>
    </location>
</feature>
<organism evidence="2 3">
    <name type="scientific">Schizophyllum amplum</name>
    <dbReference type="NCBI Taxonomy" id="97359"/>
    <lineage>
        <taxon>Eukaryota</taxon>
        <taxon>Fungi</taxon>
        <taxon>Dikarya</taxon>
        <taxon>Basidiomycota</taxon>
        <taxon>Agaricomycotina</taxon>
        <taxon>Agaricomycetes</taxon>
        <taxon>Agaricomycetidae</taxon>
        <taxon>Agaricales</taxon>
        <taxon>Schizophyllaceae</taxon>
        <taxon>Schizophyllum</taxon>
    </lineage>
</organism>
<name>A0A550C480_9AGAR</name>
<dbReference type="EMBL" id="VDMD01000027">
    <property type="protein sequence ID" value="TRM59615.1"/>
    <property type="molecule type" value="Genomic_DNA"/>
</dbReference>
<accession>A0A550C480</accession>
<dbReference type="AlphaFoldDB" id="A0A550C480"/>
<evidence type="ECO:0000256" key="1">
    <source>
        <dbReference type="SAM" id="Coils"/>
    </source>
</evidence>
<evidence type="ECO:0000313" key="2">
    <source>
        <dbReference type="EMBL" id="TRM59615.1"/>
    </source>
</evidence>
<protein>
    <submittedName>
        <fullName evidence="2">Uncharacterized protein</fullName>
    </submittedName>
</protein>
<proteinExistence type="predicted"/>
<keyword evidence="1" id="KW-0175">Coiled coil</keyword>
<reference evidence="2 3" key="1">
    <citation type="journal article" date="2019" name="New Phytol.">
        <title>Comparative genomics reveals unique wood-decay strategies and fruiting body development in the Schizophyllaceae.</title>
        <authorList>
            <person name="Almasi E."/>
            <person name="Sahu N."/>
            <person name="Krizsan K."/>
            <person name="Balint B."/>
            <person name="Kovacs G.M."/>
            <person name="Kiss B."/>
            <person name="Cseklye J."/>
            <person name="Drula E."/>
            <person name="Henrissat B."/>
            <person name="Nagy I."/>
            <person name="Chovatia M."/>
            <person name="Adam C."/>
            <person name="LaButti K."/>
            <person name="Lipzen A."/>
            <person name="Riley R."/>
            <person name="Grigoriev I.V."/>
            <person name="Nagy L.G."/>
        </authorList>
    </citation>
    <scope>NUCLEOTIDE SEQUENCE [LARGE SCALE GENOMIC DNA]</scope>
    <source>
        <strain evidence="2 3">NL-1724</strain>
    </source>
</reference>
<comment type="caution">
    <text evidence="2">The sequence shown here is derived from an EMBL/GenBank/DDBJ whole genome shotgun (WGS) entry which is preliminary data.</text>
</comment>
<feature type="non-terminal residue" evidence="2">
    <location>
        <position position="1"/>
    </location>
</feature>
<gene>
    <name evidence="2" type="ORF">BD626DRAFT_507772</name>
</gene>
<evidence type="ECO:0000313" key="3">
    <source>
        <dbReference type="Proteomes" id="UP000320762"/>
    </source>
</evidence>
<sequence>CSPETLQLCLDVVKAIKSDAGLSPSTFIRSKDSTCSASTQPLRKHPTGHRYDTPHLQSTLGPLFAWRGNWYAIASRHMLLGADETVIYTALCDAPKRQVLFMGQERYDAFIYAIMREVSNLHFSVETMRRVLLEQASPQKDVFLERILADYERRLQRHGIALEQAMNDFNRLEDRVIGALDWAPEIAVNLPYTRDLCVVKLDKNRFQGFEENGVTLLNTQKPDSDIIIRMKAGFDWPFDGLLRLSGFLSLRQLQDFSENDPYPNACRYYQVTVRTYLSDEEFTTSWACGVLPHRGDRCPFSRGGDAGALIVDANGKAVALVTEGLKGQADSCDITYGTPFQWAFETVIQGQYPGADLFDF</sequence>
<keyword evidence="3" id="KW-1185">Reference proteome</keyword>
<dbReference type="Proteomes" id="UP000320762">
    <property type="component" value="Unassembled WGS sequence"/>
</dbReference>
<dbReference type="OrthoDB" id="5424209at2759"/>